<dbReference type="OrthoDB" id="9812003at2"/>
<dbReference type="SUPFAM" id="SSF48452">
    <property type="entry name" value="TPR-like"/>
    <property type="match status" value="1"/>
</dbReference>
<dbReference type="PATRIC" id="fig|1232683.4.peg.2097"/>
<dbReference type="InterPro" id="IPR011990">
    <property type="entry name" value="TPR-like_helical_dom_sf"/>
</dbReference>
<evidence type="ECO:0008006" key="3">
    <source>
        <dbReference type="Google" id="ProtNLM"/>
    </source>
</evidence>
<dbReference type="Gene3D" id="1.25.40.10">
    <property type="entry name" value="Tetratricopeptide repeat domain"/>
    <property type="match status" value="1"/>
</dbReference>
<dbReference type="AlphaFoldDB" id="A0A081FYS7"/>
<gene>
    <name evidence="1" type="ORF">ADIMK_2138</name>
</gene>
<dbReference type="STRING" id="1232683.ADIMK_2138"/>
<keyword evidence="2" id="KW-1185">Reference proteome</keyword>
<comment type="caution">
    <text evidence="1">The sequence shown here is derived from an EMBL/GenBank/DDBJ whole genome shotgun (WGS) entry which is preliminary data.</text>
</comment>
<evidence type="ECO:0000313" key="2">
    <source>
        <dbReference type="Proteomes" id="UP000028252"/>
    </source>
</evidence>
<name>A0A081FYS7_9GAMM</name>
<dbReference type="RefSeq" id="WP_036187623.1">
    <property type="nucleotide sequence ID" value="NZ_JMQN01000030.1"/>
</dbReference>
<evidence type="ECO:0000313" key="1">
    <source>
        <dbReference type="EMBL" id="KEA63682.1"/>
    </source>
</evidence>
<sequence>MDLHEFDVNDLYFESPPDAGVIELLERASEAYGEGDAEPYLQQAHALAPDNLMVHVALYRFYYYQHRYADALSVAECAIALSGRLFGYRGSWRQMTLEILAHGMVQSFSMVRFYLLALKGAGYLLLRMGEIENGIERLEKVRELDTADRLNVAMLLEVAYNHLGIYTLKQRMTA</sequence>
<dbReference type="EMBL" id="JMQN01000030">
    <property type="protein sequence ID" value="KEA63682.1"/>
    <property type="molecule type" value="Genomic_DNA"/>
</dbReference>
<proteinExistence type="predicted"/>
<protein>
    <recommendedName>
        <fullName evidence="3">Tetratricopeptide repeat protein</fullName>
    </recommendedName>
</protein>
<reference evidence="1 2" key="1">
    <citation type="submission" date="2014-04" db="EMBL/GenBank/DDBJ databases">
        <title>Marinobacterium kochiensis sp. nov., isolated from sediment sample collected from Kochi backwaters in Kerala, India.</title>
        <authorList>
            <person name="Singh A."/>
            <person name="Pinnaka A.K."/>
        </authorList>
    </citation>
    <scope>NUCLEOTIDE SEQUENCE [LARGE SCALE GENOMIC DNA]</scope>
    <source>
        <strain evidence="1 2">AK27</strain>
    </source>
</reference>
<dbReference type="Proteomes" id="UP000028252">
    <property type="component" value="Unassembled WGS sequence"/>
</dbReference>
<dbReference type="eggNOG" id="COG0457">
    <property type="taxonomic scope" value="Bacteria"/>
</dbReference>
<accession>A0A081FYS7</accession>
<organism evidence="1 2">
    <name type="scientific">Marinobacterium lacunae</name>
    <dbReference type="NCBI Taxonomy" id="1232683"/>
    <lineage>
        <taxon>Bacteria</taxon>
        <taxon>Pseudomonadati</taxon>
        <taxon>Pseudomonadota</taxon>
        <taxon>Gammaproteobacteria</taxon>
        <taxon>Oceanospirillales</taxon>
        <taxon>Oceanospirillaceae</taxon>
        <taxon>Marinobacterium</taxon>
    </lineage>
</organism>